<feature type="domain" description="HTH hxlR-type" evidence="4">
    <location>
        <begin position="18"/>
        <end position="117"/>
    </location>
</feature>
<dbReference type="RefSeq" id="WP_378536915.1">
    <property type="nucleotide sequence ID" value="NZ_JBHSBH010000015.1"/>
</dbReference>
<organism evidence="5 6">
    <name type="scientific">Nocardiopsis sediminis</name>
    <dbReference type="NCBI Taxonomy" id="1778267"/>
    <lineage>
        <taxon>Bacteria</taxon>
        <taxon>Bacillati</taxon>
        <taxon>Actinomycetota</taxon>
        <taxon>Actinomycetes</taxon>
        <taxon>Streptosporangiales</taxon>
        <taxon>Nocardiopsidaceae</taxon>
        <taxon>Nocardiopsis</taxon>
    </lineage>
</organism>
<dbReference type="PANTHER" id="PTHR33204">
    <property type="entry name" value="TRANSCRIPTIONAL REGULATOR, MARR FAMILY"/>
    <property type="match status" value="1"/>
</dbReference>
<evidence type="ECO:0000313" key="6">
    <source>
        <dbReference type="Proteomes" id="UP001595847"/>
    </source>
</evidence>
<accession>A0ABV8FRT1</accession>
<dbReference type="Proteomes" id="UP001595847">
    <property type="component" value="Unassembled WGS sequence"/>
</dbReference>
<gene>
    <name evidence="5" type="ORF">ACFOVU_22985</name>
</gene>
<keyword evidence="2" id="KW-0238">DNA-binding</keyword>
<reference evidence="6" key="1">
    <citation type="journal article" date="2019" name="Int. J. Syst. Evol. Microbiol.">
        <title>The Global Catalogue of Microorganisms (GCM) 10K type strain sequencing project: providing services to taxonomists for standard genome sequencing and annotation.</title>
        <authorList>
            <consortium name="The Broad Institute Genomics Platform"/>
            <consortium name="The Broad Institute Genome Sequencing Center for Infectious Disease"/>
            <person name="Wu L."/>
            <person name="Ma J."/>
        </authorList>
    </citation>
    <scope>NUCLEOTIDE SEQUENCE [LARGE SCALE GENOMIC DNA]</scope>
    <source>
        <strain evidence="6">TBRC 1826</strain>
    </source>
</reference>
<evidence type="ECO:0000259" key="4">
    <source>
        <dbReference type="PROSITE" id="PS51118"/>
    </source>
</evidence>
<dbReference type="InterPro" id="IPR036390">
    <property type="entry name" value="WH_DNA-bd_sf"/>
</dbReference>
<evidence type="ECO:0000256" key="1">
    <source>
        <dbReference type="ARBA" id="ARBA00023015"/>
    </source>
</evidence>
<dbReference type="Gene3D" id="1.10.10.10">
    <property type="entry name" value="Winged helix-like DNA-binding domain superfamily/Winged helix DNA-binding domain"/>
    <property type="match status" value="1"/>
</dbReference>
<name>A0ABV8FRT1_9ACTN</name>
<keyword evidence="6" id="KW-1185">Reference proteome</keyword>
<dbReference type="EMBL" id="JBHSBH010000015">
    <property type="protein sequence ID" value="MFC3998810.1"/>
    <property type="molecule type" value="Genomic_DNA"/>
</dbReference>
<sequence length="131" mass="14380">MTEQLSGASGRPDVTRVNTVATEVFATVAGRWAVPVVYALGDETRRFTHLRAHLDGVSHKVLTQTLRALERDGLVERTVHPTVPPRVDYALTPAGRRMRSAIDGVCAWTRAHLDHIDAARDRFDGARSGTP</sequence>
<protein>
    <submittedName>
        <fullName evidence="5">Winged helix-turn-helix transcriptional regulator</fullName>
    </submittedName>
</protein>
<dbReference type="Pfam" id="PF01638">
    <property type="entry name" value="HxlR"/>
    <property type="match status" value="1"/>
</dbReference>
<keyword evidence="1" id="KW-0805">Transcription regulation</keyword>
<keyword evidence="3" id="KW-0804">Transcription</keyword>
<dbReference type="SUPFAM" id="SSF46785">
    <property type="entry name" value="Winged helix' DNA-binding domain"/>
    <property type="match status" value="1"/>
</dbReference>
<dbReference type="InterPro" id="IPR002577">
    <property type="entry name" value="HTH_HxlR"/>
</dbReference>
<evidence type="ECO:0000256" key="3">
    <source>
        <dbReference type="ARBA" id="ARBA00023163"/>
    </source>
</evidence>
<dbReference type="PANTHER" id="PTHR33204:SF39">
    <property type="entry name" value="TRANSCRIPTIONAL REGULATORY PROTEIN"/>
    <property type="match status" value="1"/>
</dbReference>
<comment type="caution">
    <text evidence="5">The sequence shown here is derived from an EMBL/GenBank/DDBJ whole genome shotgun (WGS) entry which is preliminary data.</text>
</comment>
<evidence type="ECO:0000313" key="5">
    <source>
        <dbReference type="EMBL" id="MFC3998810.1"/>
    </source>
</evidence>
<proteinExistence type="predicted"/>
<dbReference type="PROSITE" id="PS51118">
    <property type="entry name" value="HTH_HXLR"/>
    <property type="match status" value="1"/>
</dbReference>
<evidence type="ECO:0000256" key="2">
    <source>
        <dbReference type="ARBA" id="ARBA00023125"/>
    </source>
</evidence>
<dbReference type="InterPro" id="IPR036388">
    <property type="entry name" value="WH-like_DNA-bd_sf"/>
</dbReference>